<feature type="region of interest" description="Disordered" evidence="1">
    <location>
        <begin position="158"/>
        <end position="222"/>
    </location>
</feature>
<dbReference type="OrthoDB" id="70376at2759"/>
<protein>
    <submittedName>
        <fullName evidence="2">SPOSA6832_00110-mRNA-1:cds</fullName>
    </submittedName>
</protein>
<gene>
    <name evidence="2" type="primary">SPOSA6832_00110</name>
</gene>
<organism evidence="2 3">
    <name type="scientific">Sporidiobolus salmonicolor</name>
    <name type="common">Yeast-like fungus</name>
    <name type="synonym">Sporobolomyces salmonicolor</name>
    <dbReference type="NCBI Taxonomy" id="5005"/>
    <lineage>
        <taxon>Eukaryota</taxon>
        <taxon>Fungi</taxon>
        <taxon>Dikarya</taxon>
        <taxon>Basidiomycota</taxon>
        <taxon>Pucciniomycotina</taxon>
        <taxon>Microbotryomycetes</taxon>
        <taxon>Sporidiobolales</taxon>
        <taxon>Sporidiobolaceae</taxon>
        <taxon>Sporobolomyces</taxon>
    </lineage>
</organism>
<evidence type="ECO:0000313" key="2">
    <source>
        <dbReference type="EMBL" id="CEQ38671.1"/>
    </source>
</evidence>
<feature type="compositionally biased region" description="Basic and acidic residues" evidence="1">
    <location>
        <begin position="17"/>
        <end position="27"/>
    </location>
</feature>
<reference evidence="3" key="1">
    <citation type="submission" date="2015-02" db="EMBL/GenBank/DDBJ databases">
        <authorList>
            <person name="Gon?alves P."/>
        </authorList>
    </citation>
    <scope>NUCLEOTIDE SEQUENCE [LARGE SCALE GENOMIC DNA]</scope>
</reference>
<dbReference type="AlphaFoldDB" id="A0A0D6EFL1"/>
<dbReference type="EMBL" id="CENE01000001">
    <property type="protein sequence ID" value="CEQ38671.1"/>
    <property type="molecule type" value="Genomic_DNA"/>
</dbReference>
<sequence length="352" mass="38159">MYPEDPYDPYAGANPQESKRDKRRREMVDRVQRLHEDTVARRDRQIFARTADELLPPPVFPISDPSVPVSQLPPSVACTDPLFPDMFPTPFLFSLHRLSLERANQQLAIRLFHAHQVATARRLYEAEVERIEDEYEAATKGVVERLLEGVEERRRKLMEEKEGEGVTLDTFLDPQRTHGTRRMRGGGSGRMHASRPHLPSGAGSGSNGVASPSESLPNGKDTGIDATALGSLLGLNGLSDPFNLASSLLPNSNTTSGTGALSALSGVGPTASLLTGTFLGVGGSTKRKPGGRTQPGLPPAHFLVQSGTYSQFGKSLAGLSALRGDEVEGDLVEVRRKRQRTATGAGRRRAYE</sequence>
<dbReference type="Proteomes" id="UP000243876">
    <property type="component" value="Unassembled WGS sequence"/>
</dbReference>
<dbReference type="CDD" id="cd22249">
    <property type="entry name" value="UDM1_RNF168_RNF169-like"/>
    <property type="match status" value="1"/>
</dbReference>
<proteinExistence type="predicted"/>
<evidence type="ECO:0000256" key="1">
    <source>
        <dbReference type="SAM" id="MobiDB-lite"/>
    </source>
</evidence>
<name>A0A0D6EFL1_SPOSA</name>
<keyword evidence="3" id="KW-1185">Reference proteome</keyword>
<accession>A0A0D6EFL1</accession>
<evidence type="ECO:0000313" key="3">
    <source>
        <dbReference type="Proteomes" id="UP000243876"/>
    </source>
</evidence>
<feature type="region of interest" description="Disordered" evidence="1">
    <location>
        <begin position="1"/>
        <end position="27"/>
    </location>
</feature>